<evidence type="ECO:0000313" key="2">
    <source>
        <dbReference type="Proteomes" id="UP001311915"/>
    </source>
</evidence>
<dbReference type="Proteomes" id="UP001311915">
    <property type="component" value="Unassembled WGS sequence"/>
</dbReference>
<sequence length="113" mass="12126">MVMHKKATSNTSLGCKKRHDISNASRALLCSNNFDSLLNASGKDGNIVAPTLHISNPKDNMPLKSNPAIKPLMATLSTSAYEVPFQYLESFGHYQGESGQILLSTGNGDDDSV</sequence>
<keyword evidence="2" id="KW-1185">Reference proteome</keyword>
<evidence type="ECO:0000313" key="1">
    <source>
        <dbReference type="EMBL" id="KAK4721775.1"/>
    </source>
</evidence>
<gene>
    <name evidence="1" type="ORF">R3W88_012008</name>
</gene>
<comment type="caution">
    <text evidence="1">The sequence shown here is derived from an EMBL/GenBank/DDBJ whole genome shotgun (WGS) entry which is preliminary data.</text>
</comment>
<reference evidence="1 2" key="1">
    <citation type="submission" date="2023-10" db="EMBL/GenBank/DDBJ databases">
        <title>Genome-Wide Identification Analysis in wild type Solanum Pinnatisectum Reveals Some Genes Defensing Phytophthora Infestans.</title>
        <authorList>
            <person name="Sun C."/>
        </authorList>
    </citation>
    <scope>NUCLEOTIDE SEQUENCE [LARGE SCALE GENOMIC DNA]</scope>
    <source>
        <strain evidence="1">LQN</strain>
        <tissue evidence="1">Leaf</tissue>
    </source>
</reference>
<proteinExistence type="predicted"/>
<organism evidence="1 2">
    <name type="scientific">Solanum pinnatisectum</name>
    <name type="common">tansyleaf nightshade</name>
    <dbReference type="NCBI Taxonomy" id="50273"/>
    <lineage>
        <taxon>Eukaryota</taxon>
        <taxon>Viridiplantae</taxon>
        <taxon>Streptophyta</taxon>
        <taxon>Embryophyta</taxon>
        <taxon>Tracheophyta</taxon>
        <taxon>Spermatophyta</taxon>
        <taxon>Magnoliopsida</taxon>
        <taxon>eudicotyledons</taxon>
        <taxon>Gunneridae</taxon>
        <taxon>Pentapetalae</taxon>
        <taxon>asterids</taxon>
        <taxon>lamiids</taxon>
        <taxon>Solanales</taxon>
        <taxon>Solanaceae</taxon>
        <taxon>Solanoideae</taxon>
        <taxon>Solaneae</taxon>
        <taxon>Solanum</taxon>
    </lineage>
</organism>
<dbReference type="EMBL" id="JAWPEI010000007">
    <property type="protein sequence ID" value="KAK4721775.1"/>
    <property type="molecule type" value="Genomic_DNA"/>
</dbReference>
<accession>A0AAV9LBE4</accession>
<name>A0AAV9LBE4_9SOLN</name>
<protein>
    <submittedName>
        <fullName evidence="1">Uncharacterized protein</fullName>
    </submittedName>
</protein>
<dbReference type="AlphaFoldDB" id="A0AAV9LBE4"/>